<feature type="compositionally biased region" description="Basic and acidic residues" evidence="7">
    <location>
        <begin position="840"/>
        <end position="854"/>
    </location>
</feature>
<dbReference type="PROSITE" id="PS50157">
    <property type="entry name" value="ZINC_FINGER_C2H2_2"/>
    <property type="match status" value="5"/>
</dbReference>
<accession>A0A3B1JF78</accession>
<organism evidence="9 10">
    <name type="scientific">Astyanax mexicanus</name>
    <name type="common">Blind cave fish</name>
    <name type="synonym">Astyanax fasciatus mexicanus</name>
    <dbReference type="NCBI Taxonomy" id="7994"/>
    <lineage>
        <taxon>Eukaryota</taxon>
        <taxon>Metazoa</taxon>
        <taxon>Chordata</taxon>
        <taxon>Craniata</taxon>
        <taxon>Vertebrata</taxon>
        <taxon>Euteleostomi</taxon>
        <taxon>Actinopterygii</taxon>
        <taxon>Neopterygii</taxon>
        <taxon>Teleostei</taxon>
        <taxon>Ostariophysi</taxon>
        <taxon>Characiformes</taxon>
        <taxon>Characoidei</taxon>
        <taxon>Acestrorhamphidae</taxon>
        <taxon>Acestrorhamphinae</taxon>
        <taxon>Astyanax</taxon>
    </lineage>
</organism>
<sequence>MERVPETARKSTSSIPVSMFQPGAEDTEIGVHLCEVCGGVFETKRGLSSHCRSHLRQLGVAVSDSSGAPIDLLYQLIREKDGKLPFSSGQDSVDKTPTHKKIKTTKTPKTSTSKTLQTPTSKTLSTSQTPTPKTVSIPPTPTSKTPKSLKITKTLSTKKDSATKLKIKISTLVKKKYSKSSAAALTSLSPGSSPSVLSPLRLAKPRKVPAEPKKVLASVSPAPSSSLSLASSKPLWAPQETDAPLDLMAMSEPSLRSDVHVCELCGAWYETRKGLSSHARAHLRQFGVDMDTKGSPIDILHELLQKEEQQQAGSISPLHLDDLEMYSPSSSPTGPAPKRPPPSSPPPKGLHSPPIGPPPSKKLKTSKTGAQVRTGVLQIKARRKGDAVNCVSCEFCHEKFKKSQSLASHARSHLRQLGITNWTVHGSPIAALKELMASRGVTSLPKPQDQDQLGATTTKLPEKPLTSPPMTPLTSSTKSHASPTKPSVPLTLPRALPLKPVSPATTPLVSTKPHASPAKPLMSAALTSKLTPTATTPHLSPSSTPASKSPGSASPRVPKARKGTRMVVPKPKDEPVEIDVTTIEPPKPKTTSVPVLTTQGHSKGQANTVLKPDAQVVPVHCEYCNDTFDTRKALSCHARAHLRQLGVKWCTNASPIDTLRQLVVREGKLRGSQVKSEPPGRIVSLWKKPTSSPQMFTSSPVDGFKEKSDSVDGTASGYEATCALCGFDFENRKALASHARAHLRQLGVDWHSNGSPIDTLAEWMRRQPGKVAELHRRYMQGELPLVVKRRRSSSSRSSLSVLDPTCSASGREFKVHTSSSSAHRKPYTLQHTPAHTASRGCERRPPKHLPHSDGRLGAGPLKPRVGNAPSLIPRPPESSLVKLVGKIYSLKCRFCEEVFKGPLSVQEDWLIHLRQHILNLKKESATESAPDSAPVPASDSAPVPASDSAPVPASDSAPVPASESAPDSAPVPASDSAPVPASDSAPVPASDSAPIPAPDSAPIPASESAPDSAPIPASDSAPIPAPDSAPIPASESAPDCAPNPAPTAQSPTPTPTLTDTVQLIGPQAV</sequence>
<dbReference type="InterPro" id="IPR051643">
    <property type="entry name" value="Transcr_Reg_ZincFinger"/>
</dbReference>
<comment type="subcellular location">
    <subcellularLocation>
        <location evidence="1">Nucleus</location>
    </subcellularLocation>
</comment>
<feature type="domain" description="C2H2-type" evidence="8">
    <location>
        <begin position="260"/>
        <end position="282"/>
    </location>
</feature>
<feature type="compositionally biased region" description="Polar residues" evidence="7">
    <location>
        <begin position="532"/>
        <end position="552"/>
    </location>
</feature>
<dbReference type="Proteomes" id="UP000018467">
    <property type="component" value="Unassembled WGS sequence"/>
</dbReference>
<dbReference type="GO" id="GO:0000981">
    <property type="term" value="F:DNA-binding transcription factor activity, RNA polymerase II-specific"/>
    <property type="evidence" value="ECO:0007669"/>
    <property type="project" value="TreeGrafter"/>
</dbReference>
<feature type="region of interest" description="Disordered" evidence="7">
    <location>
        <begin position="582"/>
        <end position="605"/>
    </location>
</feature>
<evidence type="ECO:0000256" key="1">
    <source>
        <dbReference type="ARBA" id="ARBA00004123"/>
    </source>
</evidence>
<dbReference type="PANTHER" id="PTHR24396:SF29">
    <property type="entry name" value="PROTEIN WIZ ISOFORM X1"/>
    <property type="match status" value="1"/>
</dbReference>
<dbReference type="SMART" id="SM00355">
    <property type="entry name" value="ZnF_C2H2"/>
    <property type="match status" value="6"/>
</dbReference>
<keyword evidence="3 6" id="KW-0863">Zinc-finger</keyword>
<feature type="region of interest" description="Disordered" evidence="7">
    <location>
        <begin position="1"/>
        <end position="20"/>
    </location>
</feature>
<dbReference type="PANTHER" id="PTHR24396">
    <property type="entry name" value="ZINC FINGER PROTEIN"/>
    <property type="match status" value="1"/>
</dbReference>
<reference evidence="9" key="4">
    <citation type="submission" date="2025-09" db="UniProtKB">
        <authorList>
            <consortium name="Ensembl"/>
        </authorList>
    </citation>
    <scope>IDENTIFICATION</scope>
</reference>
<dbReference type="Pfam" id="PF23015">
    <property type="entry name" value="zf-WIZ"/>
    <property type="match status" value="1"/>
</dbReference>
<dbReference type="AlphaFoldDB" id="A0A3B1JF78"/>
<evidence type="ECO:0000256" key="4">
    <source>
        <dbReference type="ARBA" id="ARBA00022833"/>
    </source>
</evidence>
<dbReference type="InterPro" id="IPR036236">
    <property type="entry name" value="Znf_C2H2_sf"/>
</dbReference>
<dbReference type="FunCoup" id="A0A3B1JF78">
    <property type="interactions" value="1"/>
</dbReference>
<feature type="compositionally biased region" description="Low complexity" evidence="7">
    <location>
        <begin position="1030"/>
        <end position="1039"/>
    </location>
</feature>
<feature type="region of interest" description="Disordered" evidence="7">
    <location>
        <begin position="442"/>
        <end position="518"/>
    </location>
</feature>
<feature type="domain" description="C2H2-type" evidence="8">
    <location>
        <begin position="619"/>
        <end position="641"/>
    </location>
</feature>
<dbReference type="Bgee" id="ENSAMXG00000039395">
    <property type="expression patterns" value="Expressed in zone of skin and 14 other cell types or tissues"/>
</dbReference>
<protein>
    <submittedName>
        <fullName evidence="9">WIZ zinc finger a</fullName>
    </submittedName>
</protein>
<feature type="domain" description="C2H2-type" evidence="8">
    <location>
        <begin position="720"/>
        <end position="742"/>
    </location>
</feature>
<keyword evidence="10" id="KW-1185">Reference proteome</keyword>
<dbReference type="InParanoid" id="A0A3B1JF78"/>
<evidence type="ECO:0000313" key="9">
    <source>
        <dbReference type="Ensembl" id="ENSAMXP00000039969.1"/>
    </source>
</evidence>
<feature type="region of interest" description="Disordered" evidence="7">
    <location>
        <begin position="532"/>
        <end position="566"/>
    </location>
</feature>
<evidence type="ECO:0000256" key="2">
    <source>
        <dbReference type="ARBA" id="ARBA00022723"/>
    </source>
</evidence>
<name>A0A3B1JF78_ASTMX</name>
<reference evidence="10" key="1">
    <citation type="submission" date="2013-03" db="EMBL/GenBank/DDBJ databases">
        <authorList>
            <person name="Jeffery W."/>
            <person name="Warren W."/>
            <person name="Wilson R.K."/>
        </authorList>
    </citation>
    <scope>NUCLEOTIDE SEQUENCE</scope>
    <source>
        <strain evidence="10">female</strain>
    </source>
</reference>
<dbReference type="InterPro" id="IPR055125">
    <property type="entry name" value="Wiz_C_Znf"/>
</dbReference>
<dbReference type="SUPFAM" id="SSF57667">
    <property type="entry name" value="beta-beta-alpha zinc fingers"/>
    <property type="match status" value="2"/>
</dbReference>
<dbReference type="PROSITE" id="PS00028">
    <property type="entry name" value="ZINC_FINGER_C2H2_1"/>
    <property type="match status" value="5"/>
</dbReference>
<keyword evidence="5" id="KW-0539">Nucleus</keyword>
<evidence type="ECO:0000256" key="7">
    <source>
        <dbReference type="SAM" id="MobiDB-lite"/>
    </source>
</evidence>
<feature type="region of interest" description="Disordered" evidence="7">
    <location>
        <begin position="322"/>
        <end position="372"/>
    </location>
</feature>
<feature type="domain" description="C2H2-type" evidence="8">
    <location>
        <begin position="391"/>
        <end position="413"/>
    </location>
</feature>
<feature type="compositionally biased region" description="Polar residues" evidence="7">
    <location>
        <begin position="450"/>
        <end position="459"/>
    </location>
</feature>
<feature type="region of interest" description="Disordered" evidence="7">
    <location>
        <begin position="84"/>
        <end position="149"/>
    </location>
</feature>
<keyword evidence="4" id="KW-0862">Zinc</keyword>
<feature type="compositionally biased region" description="Low complexity" evidence="7">
    <location>
        <begin position="107"/>
        <end position="149"/>
    </location>
</feature>
<dbReference type="STRING" id="7994.ENSAMXP00000039969"/>
<feature type="compositionally biased region" description="Low complexity" evidence="7">
    <location>
        <begin position="1046"/>
        <end position="1058"/>
    </location>
</feature>
<feature type="compositionally biased region" description="Low complexity" evidence="7">
    <location>
        <begin position="1002"/>
        <end position="1022"/>
    </location>
</feature>
<proteinExistence type="predicted"/>
<feature type="compositionally biased region" description="Low complexity" evidence="7">
    <location>
        <begin position="928"/>
        <end position="994"/>
    </location>
</feature>
<feature type="domain" description="C2H2-type" evidence="8">
    <location>
        <begin position="32"/>
        <end position="54"/>
    </location>
</feature>
<feature type="compositionally biased region" description="Polar residues" evidence="7">
    <location>
        <begin position="589"/>
        <end position="605"/>
    </location>
</feature>
<keyword evidence="2" id="KW-0479">Metal-binding</keyword>
<feature type="compositionally biased region" description="Pro residues" evidence="7">
    <location>
        <begin position="334"/>
        <end position="360"/>
    </location>
</feature>
<reference evidence="9" key="3">
    <citation type="submission" date="2025-08" db="UniProtKB">
        <authorList>
            <consortium name="Ensembl"/>
        </authorList>
    </citation>
    <scope>IDENTIFICATION</scope>
</reference>
<evidence type="ECO:0000256" key="5">
    <source>
        <dbReference type="ARBA" id="ARBA00023242"/>
    </source>
</evidence>
<feature type="region of interest" description="Disordered" evidence="7">
    <location>
        <begin position="812"/>
        <end position="876"/>
    </location>
</feature>
<dbReference type="Ensembl" id="ENSAMXT00000050806.1">
    <property type="protein sequence ID" value="ENSAMXP00000039969.1"/>
    <property type="gene ID" value="ENSAMXG00000039395.1"/>
</dbReference>
<feature type="region of interest" description="Disordered" evidence="7">
    <location>
        <begin position="924"/>
        <end position="1069"/>
    </location>
</feature>
<dbReference type="GO" id="GO:0008270">
    <property type="term" value="F:zinc ion binding"/>
    <property type="evidence" value="ECO:0007669"/>
    <property type="project" value="UniProtKB-KW"/>
</dbReference>
<evidence type="ECO:0000313" key="10">
    <source>
        <dbReference type="Proteomes" id="UP000018467"/>
    </source>
</evidence>
<evidence type="ECO:0000256" key="6">
    <source>
        <dbReference type="PROSITE-ProRule" id="PRU00042"/>
    </source>
</evidence>
<reference evidence="10" key="2">
    <citation type="journal article" date="2014" name="Nat. Commun.">
        <title>The cavefish genome reveals candidate genes for eye loss.</title>
        <authorList>
            <person name="McGaugh S.E."/>
            <person name="Gross J.B."/>
            <person name="Aken B."/>
            <person name="Blin M."/>
            <person name="Borowsky R."/>
            <person name="Chalopin D."/>
            <person name="Hinaux H."/>
            <person name="Jeffery W.R."/>
            <person name="Keene A."/>
            <person name="Ma L."/>
            <person name="Minx P."/>
            <person name="Murphy D."/>
            <person name="O'Quin K.E."/>
            <person name="Retaux S."/>
            <person name="Rohner N."/>
            <person name="Searle S.M."/>
            <person name="Stahl B.A."/>
            <person name="Tabin C."/>
            <person name="Volff J.N."/>
            <person name="Yoshizawa M."/>
            <person name="Warren W.C."/>
        </authorList>
    </citation>
    <scope>NUCLEOTIDE SEQUENCE [LARGE SCALE GENOMIC DNA]</scope>
    <source>
        <strain evidence="10">female</strain>
    </source>
</reference>
<dbReference type="GO" id="GO:0005634">
    <property type="term" value="C:nucleus"/>
    <property type="evidence" value="ECO:0007669"/>
    <property type="project" value="UniProtKB-SubCell"/>
</dbReference>
<dbReference type="GeneTree" id="ENSGT00940000159979"/>
<evidence type="ECO:0000259" key="8">
    <source>
        <dbReference type="PROSITE" id="PS50157"/>
    </source>
</evidence>
<dbReference type="InterPro" id="IPR013087">
    <property type="entry name" value="Znf_C2H2_type"/>
</dbReference>
<evidence type="ECO:0000256" key="3">
    <source>
        <dbReference type="ARBA" id="ARBA00022771"/>
    </source>
</evidence>
<dbReference type="GO" id="GO:0000978">
    <property type="term" value="F:RNA polymerase II cis-regulatory region sequence-specific DNA binding"/>
    <property type="evidence" value="ECO:0007669"/>
    <property type="project" value="TreeGrafter"/>
</dbReference>